<dbReference type="InterPro" id="IPR050105">
    <property type="entry name" value="MoCo_biosynth_MoaA/MoaC"/>
</dbReference>
<evidence type="ECO:0000256" key="2">
    <source>
        <dbReference type="ARBA" id="ARBA00005046"/>
    </source>
</evidence>
<organism evidence="9 10">
    <name type="scientific">Novosphingobium taihuense</name>
    <dbReference type="NCBI Taxonomy" id="260085"/>
    <lineage>
        <taxon>Bacteria</taxon>
        <taxon>Pseudomonadati</taxon>
        <taxon>Pseudomonadota</taxon>
        <taxon>Alphaproteobacteria</taxon>
        <taxon>Sphingomonadales</taxon>
        <taxon>Sphingomonadaceae</taxon>
        <taxon>Novosphingobium</taxon>
    </lineage>
</organism>
<keyword evidence="10" id="KW-1185">Reference proteome</keyword>
<evidence type="ECO:0000256" key="5">
    <source>
        <dbReference type="ARBA" id="ARBA00023239"/>
    </source>
</evidence>
<dbReference type="UniPathway" id="UPA00344"/>
<feature type="domain" description="Molybdopterin cofactor biosynthesis C (MoaC)" evidence="8">
    <location>
        <begin position="15"/>
        <end position="148"/>
    </location>
</feature>
<keyword evidence="4 7" id="KW-0501">Molybdenum cofactor biosynthesis</keyword>
<comment type="pathway">
    <text evidence="2 7">Cofactor biosynthesis; molybdopterin biosynthesis.</text>
</comment>
<protein>
    <recommendedName>
        <fullName evidence="3 7">Cyclic pyranopterin monophosphate synthase</fullName>
        <ecNumber evidence="3 7">4.6.1.17</ecNumber>
    </recommendedName>
    <alternativeName>
        <fullName evidence="7">Molybdenum cofactor biosynthesis protein C</fullName>
    </alternativeName>
</protein>
<evidence type="ECO:0000256" key="7">
    <source>
        <dbReference type="HAMAP-Rule" id="MF_01224"/>
    </source>
</evidence>
<feature type="binding site" evidence="7">
    <location>
        <begin position="75"/>
        <end position="77"/>
    </location>
    <ligand>
        <name>substrate</name>
    </ligand>
</feature>
<dbReference type="NCBIfam" id="NF006870">
    <property type="entry name" value="PRK09364.1"/>
    <property type="match status" value="1"/>
</dbReference>
<dbReference type="InterPro" id="IPR036522">
    <property type="entry name" value="MoaC_sf"/>
</dbReference>
<dbReference type="AlphaFoldDB" id="A0A7W7EXR0"/>
<comment type="catalytic activity">
    <reaction evidence="1 7">
        <text>(8S)-3',8-cyclo-7,8-dihydroguanosine 5'-triphosphate = cyclic pyranopterin phosphate + diphosphate</text>
        <dbReference type="Rhea" id="RHEA:49580"/>
        <dbReference type="ChEBI" id="CHEBI:33019"/>
        <dbReference type="ChEBI" id="CHEBI:59648"/>
        <dbReference type="ChEBI" id="CHEBI:131766"/>
        <dbReference type="EC" id="4.6.1.17"/>
    </reaction>
</comment>
<dbReference type="CDD" id="cd01420">
    <property type="entry name" value="MoaC_PE"/>
    <property type="match status" value="1"/>
</dbReference>
<sequence length="157" mass="16346">MNDLTHIDSAGTARMVDVGGKADTHRVAIARGFIRMCGATLEAIRTGNAPKGDVLGPARIAGIMAAKKTGDLIPLCHPLALDAVNVDFALIEGGIECTASASLTGRTGVEMEALTAVSLALLTIYDMAKALDKGMVIEAVRLIEKRGGKSGTWRADE</sequence>
<feature type="active site" evidence="7">
    <location>
        <position position="126"/>
    </location>
</feature>
<dbReference type="InterPro" id="IPR023045">
    <property type="entry name" value="MoaC"/>
</dbReference>
<dbReference type="SUPFAM" id="SSF55040">
    <property type="entry name" value="Molybdenum cofactor biosynthesis protein C, MoaC"/>
    <property type="match status" value="1"/>
</dbReference>
<dbReference type="NCBIfam" id="TIGR00581">
    <property type="entry name" value="moaC"/>
    <property type="match status" value="1"/>
</dbReference>
<evidence type="ECO:0000256" key="4">
    <source>
        <dbReference type="ARBA" id="ARBA00023150"/>
    </source>
</evidence>
<comment type="function">
    <text evidence="6 7">Catalyzes the conversion of (8S)-3',8-cyclo-7,8-dihydroguanosine 5'-triphosphate to cyclic pyranopterin monophosphate (cPMP).</text>
</comment>
<evidence type="ECO:0000256" key="3">
    <source>
        <dbReference type="ARBA" id="ARBA00012575"/>
    </source>
</evidence>
<reference evidence="9 10" key="1">
    <citation type="submission" date="2020-08" db="EMBL/GenBank/DDBJ databases">
        <title>Genomic Encyclopedia of Type Strains, Phase IV (KMG-IV): sequencing the most valuable type-strain genomes for metagenomic binning, comparative biology and taxonomic classification.</title>
        <authorList>
            <person name="Goeker M."/>
        </authorList>
    </citation>
    <scope>NUCLEOTIDE SEQUENCE [LARGE SCALE GENOMIC DNA]</scope>
    <source>
        <strain evidence="9 10">DSM 17507</strain>
    </source>
</reference>
<keyword evidence="5 7" id="KW-0456">Lyase</keyword>
<gene>
    <name evidence="7" type="primary">moaC</name>
    <name evidence="9" type="ORF">GGR37_003901</name>
</gene>
<dbReference type="PANTHER" id="PTHR22960:SF29">
    <property type="entry name" value="CYCLIC PYRANOPTERIN MONOPHOSPHATE SYNTHASE"/>
    <property type="match status" value="1"/>
</dbReference>
<accession>A0A7W7EXR0</accession>
<evidence type="ECO:0000313" key="10">
    <source>
        <dbReference type="Proteomes" id="UP000538566"/>
    </source>
</evidence>
<feature type="binding site" evidence="7">
    <location>
        <begin position="111"/>
        <end position="112"/>
    </location>
    <ligand>
        <name>substrate</name>
    </ligand>
</feature>
<evidence type="ECO:0000313" key="9">
    <source>
        <dbReference type="EMBL" id="MBB4615605.1"/>
    </source>
</evidence>
<proteinExistence type="inferred from homology"/>
<dbReference type="EMBL" id="JACHOA010000009">
    <property type="protein sequence ID" value="MBB4615605.1"/>
    <property type="molecule type" value="Genomic_DNA"/>
</dbReference>
<comment type="subunit">
    <text evidence="7">Homohexamer; trimer of dimers.</text>
</comment>
<evidence type="ECO:0000256" key="1">
    <source>
        <dbReference type="ARBA" id="ARBA00001637"/>
    </source>
</evidence>
<dbReference type="Proteomes" id="UP000538566">
    <property type="component" value="Unassembled WGS sequence"/>
</dbReference>
<dbReference type="OrthoDB" id="9794429at2"/>
<comment type="caution">
    <text evidence="9">The sequence shown here is derived from an EMBL/GenBank/DDBJ whole genome shotgun (WGS) entry which is preliminary data.</text>
</comment>
<dbReference type="EC" id="4.6.1.17" evidence="3 7"/>
<dbReference type="InterPro" id="IPR047594">
    <property type="entry name" value="MoaC_bact/euk"/>
</dbReference>
<dbReference type="HAMAP" id="MF_01224_B">
    <property type="entry name" value="MoaC_B"/>
    <property type="match status" value="1"/>
</dbReference>
<dbReference type="GO" id="GO:0006777">
    <property type="term" value="P:Mo-molybdopterin cofactor biosynthetic process"/>
    <property type="evidence" value="ECO:0007669"/>
    <property type="project" value="UniProtKB-UniRule"/>
</dbReference>
<evidence type="ECO:0000256" key="6">
    <source>
        <dbReference type="ARBA" id="ARBA00055087"/>
    </source>
</evidence>
<comment type="similarity">
    <text evidence="7">Belongs to the MoaC family.</text>
</comment>
<dbReference type="Pfam" id="PF01967">
    <property type="entry name" value="MoaC"/>
    <property type="match status" value="1"/>
</dbReference>
<name>A0A7W7EXR0_9SPHN</name>
<dbReference type="PANTHER" id="PTHR22960">
    <property type="entry name" value="MOLYBDOPTERIN COFACTOR SYNTHESIS PROTEIN A"/>
    <property type="match status" value="1"/>
</dbReference>
<evidence type="ECO:0000259" key="8">
    <source>
        <dbReference type="Pfam" id="PF01967"/>
    </source>
</evidence>
<dbReference type="GO" id="GO:0061799">
    <property type="term" value="F:cyclic pyranopterin monophosphate synthase activity"/>
    <property type="evidence" value="ECO:0007669"/>
    <property type="project" value="UniProtKB-UniRule"/>
</dbReference>
<dbReference type="InterPro" id="IPR002820">
    <property type="entry name" value="Mopterin_CF_biosynth-C_dom"/>
</dbReference>
<dbReference type="Gene3D" id="3.30.70.640">
    <property type="entry name" value="Molybdopterin cofactor biosynthesis C (MoaC) domain"/>
    <property type="match status" value="1"/>
</dbReference>
<dbReference type="RefSeq" id="WP_144907230.1">
    <property type="nucleotide sequence ID" value="NZ_JACHOA010000009.1"/>
</dbReference>